<dbReference type="GO" id="GO:0005737">
    <property type="term" value="C:cytoplasm"/>
    <property type="evidence" value="ECO:0007669"/>
    <property type="project" value="UniProtKB-ARBA"/>
</dbReference>
<dbReference type="Gene3D" id="3.40.50.300">
    <property type="entry name" value="P-loop containing nucleotide triphosphate hydrolases"/>
    <property type="match status" value="2"/>
</dbReference>
<evidence type="ECO:0000259" key="13">
    <source>
        <dbReference type="PROSITE" id="PS50929"/>
    </source>
</evidence>
<dbReference type="PROSITE" id="PS00211">
    <property type="entry name" value="ABC_TRANSPORTER_1"/>
    <property type="match status" value="2"/>
</dbReference>
<evidence type="ECO:0008006" key="16">
    <source>
        <dbReference type="Google" id="ProtNLM"/>
    </source>
</evidence>
<evidence type="ECO:0000256" key="9">
    <source>
        <dbReference type="ARBA" id="ARBA00023136"/>
    </source>
</evidence>
<feature type="transmembrane region" description="Helical" evidence="11">
    <location>
        <begin position="922"/>
        <end position="945"/>
    </location>
</feature>
<evidence type="ECO:0000313" key="15">
    <source>
        <dbReference type="Proteomes" id="UP000593564"/>
    </source>
</evidence>
<evidence type="ECO:0000256" key="1">
    <source>
        <dbReference type="ARBA" id="ARBA00004141"/>
    </source>
</evidence>
<keyword evidence="6" id="KW-0547">Nucleotide-binding</keyword>
<feature type="domain" description="ABC transporter" evidence="12">
    <location>
        <begin position="1023"/>
        <end position="1192"/>
    </location>
</feature>
<evidence type="ECO:0000256" key="6">
    <source>
        <dbReference type="ARBA" id="ARBA00022741"/>
    </source>
</evidence>
<dbReference type="InterPro" id="IPR027417">
    <property type="entry name" value="P-loop_NTPase"/>
</dbReference>
<dbReference type="SMART" id="SM00382">
    <property type="entry name" value="AAA"/>
    <property type="match status" value="2"/>
</dbReference>
<keyword evidence="15" id="KW-1185">Reference proteome</keyword>
<dbReference type="EMBL" id="JACBKZ010000006">
    <property type="protein sequence ID" value="KAF5948793.1"/>
    <property type="molecule type" value="Genomic_DNA"/>
</dbReference>
<keyword evidence="7" id="KW-0067">ATP-binding</keyword>
<dbReference type="AlphaFoldDB" id="A0A7J7H742"/>
<evidence type="ECO:0000256" key="8">
    <source>
        <dbReference type="ARBA" id="ARBA00022989"/>
    </source>
</evidence>
<feature type="transmembrane region" description="Helical" evidence="11">
    <location>
        <begin position="250"/>
        <end position="271"/>
    </location>
</feature>
<feature type="transmembrane region" description="Helical" evidence="11">
    <location>
        <begin position="845"/>
        <end position="864"/>
    </location>
</feature>
<reference evidence="15" key="1">
    <citation type="journal article" date="2020" name="Nat. Commun.">
        <title>Genome assembly of wild tea tree DASZ reveals pedigree and selection history of tea varieties.</title>
        <authorList>
            <person name="Zhang W."/>
            <person name="Zhang Y."/>
            <person name="Qiu H."/>
            <person name="Guo Y."/>
            <person name="Wan H."/>
            <person name="Zhang X."/>
            <person name="Scossa F."/>
            <person name="Alseekh S."/>
            <person name="Zhang Q."/>
            <person name="Wang P."/>
            <person name="Xu L."/>
            <person name="Schmidt M.H."/>
            <person name="Jia X."/>
            <person name="Li D."/>
            <person name="Zhu A."/>
            <person name="Guo F."/>
            <person name="Chen W."/>
            <person name="Ni D."/>
            <person name="Usadel B."/>
            <person name="Fernie A.R."/>
            <person name="Wen W."/>
        </authorList>
    </citation>
    <scope>NUCLEOTIDE SEQUENCE [LARGE SCALE GENOMIC DNA]</scope>
    <source>
        <strain evidence="15">cv. G240</strain>
    </source>
</reference>
<dbReference type="InterPro" id="IPR003439">
    <property type="entry name" value="ABC_transporter-like_ATP-bd"/>
</dbReference>
<dbReference type="GO" id="GO:0005524">
    <property type="term" value="F:ATP binding"/>
    <property type="evidence" value="ECO:0007669"/>
    <property type="project" value="UniProtKB-KW"/>
</dbReference>
<dbReference type="GO" id="GO:0140359">
    <property type="term" value="F:ABC-type transporter activity"/>
    <property type="evidence" value="ECO:0007669"/>
    <property type="project" value="InterPro"/>
</dbReference>
<keyword evidence="10" id="KW-0325">Glycoprotein</keyword>
<keyword evidence="9 11" id="KW-0472">Membrane</keyword>
<dbReference type="CDD" id="cd03249">
    <property type="entry name" value="ABC_MTABC3_MDL1_MDL2"/>
    <property type="match status" value="1"/>
</dbReference>
<feature type="transmembrane region" description="Helical" evidence="11">
    <location>
        <begin position="292"/>
        <end position="312"/>
    </location>
</feature>
<gene>
    <name evidence="14" type="ORF">HYC85_014750</name>
</gene>
<dbReference type="SUPFAM" id="SSF90123">
    <property type="entry name" value="ABC transporter transmembrane region"/>
    <property type="match status" value="2"/>
</dbReference>
<evidence type="ECO:0000259" key="12">
    <source>
        <dbReference type="PROSITE" id="PS50893"/>
    </source>
</evidence>
<dbReference type="GO" id="GO:0016887">
    <property type="term" value="F:ATP hydrolysis activity"/>
    <property type="evidence" value="ECO:0007669"/>
    <property type="project" value="InterPro"/>
</dbReference>
<feature type="transmembrane region" description="Helical" evidence="11">
    <location>
        <begin position="960"/>
        <end position="978"/>
    </location>
</feature>
<evidence type="ECO:0000256" key="5">
    <source>
        <dbReference type="ARBA" id="ARBA00022737"/>
    </source>
</evidence>
<comment type="similarity">
    <text evidence="2">Belongs to the ABC transporter superfamily. ABCB family. Multidrug resistance exporter (TC 3.A.1.201) subfamily.</text>
</comment>
<protein>
    <recommendedName>
        <fullName evidence="16">Multidrug resistance protein</fullName>
    </recommendedName>
</protein>
<dbReference type="PANTHER" id="PTHR45136:SF2">
    <property type="entry name" value="ABC TRANSPORTER DOMAIN-CONTAINING PROTEIN"/>
    <property type="match status" value="1"/>
</dbReference>
<dbReference type="FunFam" id="3.40.50.300:FF:000205">
    <property type="entry name" value="ABC transporter B family member 4"/>
    <property type="match status" value="1"/>
</dbReference>
<dbReference type="Pfam" id="PF00005">
    <property type="entry name" value="ABC_tran"/>
    <property type="match status" value="2"/>
</dbReference>
<proteinExistence type="inferred from homology"/>
<evidence type="ECO:0000256" key="4">
    <source>
        <dbReference type="ARBA" id="ARBA00022692"/>
    </source>
</evidence>
<name>A0A7J7H742_CAMSI</name>
<dbReference type="InterPro" id="IPR017871">
    <property type="entry name" value="ABC_transporter-like_CS"/>
</dbReference>
<evidence type="ECO:0000313" key="14">
    <source>
        <dbReference type="EMBL" id="KAF5948793.1"/>
    </source>
</evidence>
<accession>A0A7J7H742</accession>
<dbReference type="PANTHER" id="PTHR45136">
    <property type="entry name" value="ABC TRANSPORTER DOMAIN-CONTAINING PROTEIN"/>
    <property type="match status" value="1"/>
</dbReference>
<evidence type="ECO:0000256" key="2">
    <source>
        <dbReference type="ARBA" id="ARBA00007577"/>
    </source>
</evidence>
<comment type="caution">
    <text evidence="14">The sequence shown here is derived from an EMBL/GenBank/DDBJ whole genome shotgun (WGS) entry which is preliminary data.</text>
</comment>
<keyword evidence="5" id="KW-0677">Repeat</keyword>
<dbReference type="InterPro" id="IPR011527">
    <property type="entry name" value="ABC1_TM_dom"/>
</dbReference>
<dbReference type="Pfam" id="PF00664">
    <property type="entry name" value="ABC_membrane"/>
    <property type="match status" value="2"/>
</dbReference>
<dbReference type="PROSITE" id="PS50893">
    <property type="entry name" value="ABC_TRANSPORTER_2"/>
    <property type="match status" value="2"/>
</dbReference>
<feature type="transmembrane region" description="Helical" evidence="11">
    <location>
        <begin position="105"/>
        <end position="135"/>
    </location>
</feature>
<evidence type="ECO:0000256" key="11">
    <source>
        <dbReference type="SAM" id="Phobius"/>
    </source>
</evidence>
<dbReference type="InterPro" id="IPR003593">
    <property type="entry name" value="AAA+_ATPase"/>
</dbReference>
<feature type="transmembrane region" description="Helical" evidence="11">
    <location>
        <begin position="77"/>
        <end position="99"/>
    </location>
</feature>
<evidence type="ECO:0000256" key="3">
    <source>
        <dbReference type="ARBA" id="ARBA00022448"/>
    </source>
</evidence>
<dbReference type="Proteomes" id="UP000593564">
    <property type="component" value="Unassembled WGS sequence"/>
</dbReference>
<comment type="subcellular location">
    <subcellularLocation>
        <location evidence="1">Membrane</location>
        <topology evidence="1">Multi-pass membrane protein</topology>
    </subcellularLocation>
</comment>
<dbReference type="CDD" id="cd18578">
    <property type="entry name" value="ABC_6TM_Pgp_ABCB1_D2_like"/>
    <property type="match status" value="1"/>
</dbReference>
<reference evidence="14 15" key="2">
    <citation type="submission" date="2020-07" db="EMBL/GenBank/DDBJ databases">
        <title>Genome assembly of wild tea tree DASZ reveals pedigree and selection history of tea varieties.</title>
        <authorList>
            <person name="Zhang W."/>
        </authorList>
    </citation>
    <scope>NUCLEOTIDE SEQUENCE [LARGE SCALE GENOMIC DNA]</scope>
    <source>
        <strain evidence="15">cv. G240</strain>
        <tissue evidence="14">Leaf</tissue>
    </source>
</reference>
<feature type="transmembrane region" description="Helical" evidence="11">
    <location>
        <begin position="202"/>
        <end position="230"/>
    </location>
</feature>
<dbReference type="PROSITE" id="PS50929">
    <property type="entry name" value="ABC_TM1F"/>
    <property type="match status" value="2"/>
</dbReference>
<evidence type="ECO:0000256" key="10">
    <source>
        <dbReference type="ARBA" id="ARBA00023180"/>
    </source>
</evidence>
<dbReference type="CDD" id="cd18577">
    <property type="entry name" value="ABC_6TM_Pgp_ABCB1_D1_like"/>
    <property type="match status" value="1"/>
</dbReference>
<keyword evidence="8 11" id="KW-1133">Transmembrane helix</keyword>
<feature type="transmembrane region" description="Helical" evidence="11">
    <location>
        <begin position="332"/>
        <end position="351"/>
    </location>
</feature>
<dbReference type="GO" id="GO:0016020">
    <property type="term" value="C:membrane"/>
    <property type="evidence" value="ECO:0007669"/>
    <property type="project" value="UniProtKB-SubCell"/>
</dbReference>
<feature type="transmembrane region" description="Helical" evidence="11">
    <location>
        <begin position="821"/>
        <end position="839"/>
    </location>
</feature>
<feature type="domain" description="ABC transporter" evidence="12">
    <location>
        <begin position="394"/>
        <end position="630"/>
    </location>
</feature>
<dbReference type="FunFam" id="3.40.50.300:FF:000604">
    <property type="entry name" value="ABC transporter B family member 28"/>
    <property type="match status" value="1"/>
</dbReference>
<dbReference type="Gene3D" id="1.20.1560.10">
    <property type="entry name" value="ABC transporter type 1, transmembrane domain"/>
    <property type="match status" value="1"/>
</dbReference>
<evidence type="ECO:0000256" key="7">
    <source>
        <dbReference type="ARBA" id="ARBA00022840"/>
    </source>
</evidence>
<feature type="domain" description="ABC transmembrane type-1" evidence="13">
    <location>
        <begin position="747"/>
        <end position="986"/>
    </location>
</feature>
<sequence>MGKKHGMFQYADRTDKLLMTLGTLGSIGDGLQVPLMMFVLSKVINDYGKHNTSGSVSYSNVNMVCIQIIPFRSALRLFYAAIGVGLSAFVGTLHFLFLYAHCYCIFVQFILLDYLLFCISAGIYICTLAEGLCWARTAERQTSRMRTEYLKSVLRQEVGFFDTQAADSSITFQVITTISSDSNSIQVTIGEKIPDCVADMSSFFFCFLFAFVLSWKVTLAAIPFTLMFIVPGLGFGKLMMDVSMQMIESYGVAGGIVQQAISSIRIVYSYVGEHQTLERFSRALQKTMELGIKAGFARSLMMGSMGVIYVSWAFQAWFGSILVSKKGEQGGHVFVAGFNVLMGGLNILTALPNLTAITEAKAAATRITEMINREPAIDSEDKKGKALSYVRGEIEFQGVYFSYPSRPDTPILQGLNLRIPAGKTVGLVGGSGSGKSTIISLLERFYDPIEGEILLDGYKIRKLHLKWFRSQMGLVNQEPILFATSIQENILFGKEGASMDEIVTAAKAANAHDFIVKLPDGYETQVGQFGVQLSGGQKQRIAIARALIREPKIMLLDEATSALDSQSERTVQEAIDQASVGRTTIVIAHRLSTIRMASLIVVLKSGKVVESGTHDELVQMNGEEGGGGEYYRMVQLQQSTMQNEVSKFSHQEDERNHYSVPPSPLSMSSRDIKNHYRMALPSSPMSTRSSVPGTPVLQPFSPAFSMSAPYSVQFNDSYDSDDENLDQPHKPTPSQWRLLKMNKPEWGLGVFNLVTNLLQHYNFAIMGEKLTKRIREKLLEKLMTFEIGWYDQDENTCAAICARLSSEANIVRSLVGDRMSLLVQAFFGATFAYVLGLVLTWRLALVMIAAQPLLIGSFYARSVVLKSMSEKARKAQKEGSQLASEAVINHRTISAFSSQKRILGLFRATLQGPKKESIRQSWFSGIGLFSSQFLKIASTALAYWYGGRLLVQGLITPERLFQAFLVLLFTAYTIAEAGSMTKDLSRGSNAVRSVFEILDRTSEIDPGNSWQQYANKMSIRGRVELKNVFFAYPSRPDQFIFKGLSLKISAGTNVALVGQSGSGKSTIIGLIERFYDPLKGSVSIDERDIRDYNLRALRSHIALVSQEPTLFAGTISENIAYGKKDARESEIRKAARLANAHEFISGMKDGYETYCGERGIQLSGGQKQRIALARAILKNPSILLLDEATSAA</sequence>
<organism evidence="14 15">
    <name type="scientific">Camellia sinensis</name>
    <name type="common">Tea plant</name>
    <name type="synonym">Thea sinensis</name>
    <dbReference type="NCBI Taxonomy" id="4442"/>
    <lineage>
        <taxon>Eukaryota</taxon>
        <taxon>Viridiplantae</taxon>
        <taxon>Streptophyta</taxon>
        <taxon>Embryophyta</taxon>
        <taxon>Tracheophyta</taxon>
        <taxon>Spermatophyta</taxon>
        <taxon>Magnoliopsida</taxon>
        <taxon>eudicotyledons</taxon>
        <taxon>Gunneridae</taxon>
        <taxon>Pentapetalae</taxon>
        <taxon>asterids</taxon>
        <taxon>Ericales</taxon>
        <taxon>Theaceae</taxon>
        <taxon>Camellia</taxon>
    </lineage>
</organism>
<feature type="domain" description="ABC transmembrane type-1" evidence="13">
    <location>
        <begin position="115"/>
        <end position="359"/>
    </location>
</feature>
<keyword evidence="3" id="KW-0813">Transport</keyword>
<keyword evidence="4 11" id="KW-0812">Transmembrane</keyword>
<dbReference type="InterPro" id="IPR036640">
    <property type="entry name" value="ABC1_TM_sf"/>
</dbReference>
<dbReference type="SUPFAM" id="SSF52540">
    <property type="entry name" value="P-loop containing nucleoside triphosphate hydrolases"/>
    <property type="match status" value="2"/>
</dbReference>